<evidence type="ECO:0000259" key="4">
    <source>
        <dbReference type="Pfam" id="PF09296"/>
    </source>
</evidence>
<dbReference type="AlphaFoldDB" id="S8C251"/>
<dbReference type="EMBL" id="AUSU01007305">
    <property type="protein sequence ID" value="EPS60779.1"/>
    <property type="molecule type" value="Genomic_DNA"/>
</dbReference>
<evidence type="ECO:0000313" key="6">
    <source>
        <dbReference type="EMBL" id="EPS60779.1"/>
    </source>
</evidence>
<keyword evidence="2" id="KW-0378">Hydrolase</keyword>
<accession>S8C251</accession>
<dbReference type="GO" id="GO:0046872">
    <property type="term" value="F:metal ion binding"/>
    <property type="evidence" value="ECO:0007669"/>
    <property type="project" value="InterPro"/>
</dbReference>
<feature type="region of interest" description="Disordered" evidence="3">
    <location>
        <begin position="1"/>
        <end position="25"/>
    </location>
</feature>
<dbReference type="InterPro" id="IPR015375">
    <property type="entry name" value="NADH_PPase-like_N"/>
</dbReference>
<reference evidence="6 7" key="1">
    <citation type="journal article" date="2013" name="BMC Genomics">
        <title>The miniature genome of a carnivorous plant Genlisea aurea contains a low number of genes and short non-coding sequences.</title>
        <authorList>
            <person name="Leushkin E.V."/>
            <person name="Sutormin R.A."/>
            <person name="Nabieva E.R."/>
            <person name="Penin A.A."/>
            <person name="Kondrashov A.S."/>
            <person name="Logacheva M.D."/>
        </authorList>
    </citation>
    <scope>NUCLEOTIDE SEQUENCE [LARGE SCALE GENOMIC DNA]</scope>
</reference>
<name>S8C251_9LAMI</name>
<dbReference type="PANTHER" id="PTHR42904:SF6">
    <property type="entry name" value="NAD-CAPPED RNA HYDROLASE NUDT12"/>
    <property type="match status" value="1"/>
</dbReference>
<dbReference type="PANTHER" id="PTHR42904">
    <property type="entry name" value="NUDIX HYDROLASE, NUDC SUBFAMILY"/>
    <property type="match status" value="1"/>
</dbReference>
<dbReference type="OrthoDB" id="10249612at2759"/>
<feature type="non-terminal residue" evidence="6">
    <location>
        <position position="241"/>
    </location>
</feature>
<evidence type="ECO:0000256" key="1">
    <source>
        <dbReference type="ARBA" id="ARBA00001946"/>
    </source>
</evidence>
<comment type="cofactor">
    <cofactor evidence="1">
        <name>Mg(2+)</name>
        <dbReference type="ChEBI" id="CHEBI:18420"/>
    </cofactor>
</comment>
<evidence type="ECO:0000256" key="3">
    <source>
        <dbReference type="SAM" id="MobiDB-lite"/>
    </source>
</evidence>
<dbReference type="SUPFAM" id="SSF55811">
    <property type="entry name" value="Nudix"/>
    <property type="match status" value="1"/>
</dbReference>
<dbReference type="GO" id="GO:0005777">
    <property type="term" value="C:peroxisome"/>
    <property type="evidence" value="ECO:0007669"/>
    <property type="project" value="TreeGrafter"/>
</dbReference>
<evidence type="ECO:0000256" key="2">
    <source>
        <dbReference type="ARBA" id="ARBA00022801"/>
    </source>
</evidence>
<proteinExistence type="predicted"/>
<dbReference type="InterPro" id="IPR015376">
    <property type="entry name" value="Znr_NADH_PPase"/>
</dbReference>
<dbReference type="GO" id="GO:0006742">
    <property type="term" value="P:NADP+ catabolic process"/>
    <property type="evidence" value="ECO:0007669"/>
    <property type="project" value="TreeGrafter"/>
</dbReference>
<feature type="non-terminal residue" evidence="6">
    <location>
        <position position="1"/>
    </location>
</feature>
<dbReference type="Pfam" id="PF09296">
    <property type="entry name" value="NUDIX-like"/>
    <property type="match status" value="1"/>
</dbReference>
<feature type="domain" description="NADH pyrophosphatase-like N-terminal" evidence="4">
    <location>
        <begin position="80"/>
        <end position="166"/>
    </location>
</feature>
<organism evidence="6 7">
    <name type="scientific">Genlisea aurea</name>
    <dbReference type="NCBI Taxonomy" id="192259"/>
    <lineage>
        <taxon>Eukaryota</taxon>
        <taxon>Viridiplantae</taxon>
        <taxon>Streptophyta</taxon>
        <taxon>Embryophyta</taxon>
        <taxon>Tracheophyta</taxon>
        <taxon>Spermatophyta</taxon>
        <taxon>Magnoliopsida</taxon>
        <taxon>eudicotyledons</taxon>
        <taxon>Gunneridae</taxon>
        <taxon>Pentapetalae</taxon>
        <taxon>asterids</taxon>
        <taxon>lamiids</taxon>
        <taxon>Lamiales</taxon>
        <taxon>Lentibulariaceae</taxon>
        <taxon>Genlisea</taxon>
    </lineage>
</organism>
<dbReference type="InterPro" id="IPR050241">
    <property type="entry name" value="NAD-cap_RNA_hydrolase_NudC"/>
</dbReference>
<dbReference type="GO" id="GO:0035529">
    <property type="term" value="F:NADH pyrophosphatase activity"/>
    <property type="evidence" value="ECO:0007669"/>
    <property type="project" value="TreeGrafter"/>
</dbReference>
<dbReference type="Proteomes" id="UP000015453">
    <property type="component" value="Unassembled WGS sequence"/>
</dbReference>
<dbReference type="InterPro" id="IPR015797">
    <property type="entry name" value="NUDIX_hydrolase-like_dom_sf"/>
</dbReference>
<feature type="domain" description="Zinc ribbon NADH pyrophosphatase" evidence="5">
    <location>
        <begin position="169"/>
        <end position="200"/>
    </location>
</feature>
<evidence type="ECO:0008006" key="8">
    <source>
        <dbReference type="Google" id="ProtNLM"/>
    </source>
</evidence>
<keyword evidence="7" id="KW-1185">Reference proteome</keyword>
<evidence type="ECO:0000313" key="7">
    <source>
        <dbReference type="Proteomes" id="UP000015453"/>
    </source>
</evidence>
<dbReference type="Pfam" id="PF09297">
    <property type="entry name" value="Zn_ribbon_NUD"/>
    <property type="match status" value="1"/>
</dbReference>
<evidence type="ECO:0000259" key="5">
    <source>
        <dbReference type="Pfam" id="PF09297"/>
    </source>
</evidence>
<protein>
    <recommendedName>
        <fullName evidence="8">NAD(+) diphosphatase</fullName>
    </recommendedName>
</protein>
<dbReference type="GO" id="GO:0019677">
    <property type="term" value="P:NAD+ catabolic process"/>
    <property type="evidence" value="ECO:0007669"/>
    <property type="project" value="TreeGrafter"/>
</dbReference>
<gene>
    <name evidence="6" type="ORF">M569_14021</name>
</gene>
<sequence>AMSLYSHAFSGNPLRSGPHKTPESVTPESAFLKLKTLFSADRHESHIPNFKVLPFRKGKPLAGAVSGPRWRLGWLNFHEFLGHFGNPPRSVPSEDDFVYLGFNHEDDAVYWAVDTSEEGGGLSDELGAKQLCFVELRTLMVATDWTEAKSMAELAVAGHAKSLLEWHNTARFCGHCGSATVPVEAGKKKRCSNESCKKSIYPRLDPVVIMLVIDRENDCALLSKQSRFVPRMWSCLAGFIE</sequence>
<dbReference type="GO" id="GO:0005829">
    <property type="term" value="C:cytosol"/>
    <property type="evidence" value="ECO:0007669"/>
    <property type="project" value="TreeGrafter"/>
</dbReference>
<dbReference type="Gene3D" id="3.90.79.20">
    <property type="match status" value="1"/>
</dbReference>
<comment type="caution">
    <text evidence="6">The sequence shown here is derived from an EMBL/GenBank/DDBJ whole genome shotgun (WGS) entry which is preliminary data.</text>
</comment>